<accession>A0A0A9AKY0</accession>
<proteinExistence type="predicted"/>
<reference evidence="2" key="1">
    <citation type="submission" date="2014-09" db="EMBL/GenBank/DDBJ databases">
        <authorList>
            <person name="Magalhaes I.L.F."/>
            <person name="Oliveira U."/>
            <person name="Santos F.R."/>
            <person name="Vidigal T.H.D.A."/>
            <person name="Brescovit A.D."/>
            <person name="Santos A.J."/>
        </authorList>
    </citation>
    <scope>NUCLEOTIDE SEQUENCE</scope>
    <source>
        <tissue evidence="2">Shoot tissue taken approximately 20 cm above the soil surface</tissue>
    </source>
</reference>
<feature type="region of interest" description="Disordered" evidence="1">
    <location>
        <begin position="28"/>
        <end position="61"/>
    </location>
</feature>
<evidence type="ECO:0000313" key="2">
    <source>
        <dbReference type="EMBL" id="JAD52359.1"/>
    </source>
</evidence>
<sequence length="61" mass="6505">MGSSVGRTWSLAVTLTLGDRSSTWWSWPGRWRPPPACTASTSSRGRSPARTSTGPTASPSR</sequence>
<protein>
    <submittedName>
        <fullName evidence="2">ATSPS4F</fullName>
    </submittedName>
</protein>
<feature type="compositionally biased region" description="Polar residues" evidence="1">
    <location>
        <begin position="38"/>
        <end position="61"/>
    </location>
</feature>
<name>A0A0A9AKY0_ARUDO</name>
<organism evidence="2">
    <name type="scientific">Arundo donax</name>
    <name type="common">Giant reed</name>
    <name type="synonym">Donax arundinaceus</name>
    <dbReference type="NCBI Taxonomy" id="35708"/>
    <lineage>
        <taxon>Eukaryota</taxon>
        <taxon>Viridiplantae</taxon>
        <taxon>Streptophyta</taxon>
        <taxon>Embryophyta</taxon>
        <taxon>Tracheophyta</taxon>
        <taxon>Spermatophyta</taxon>
        <taxon>Magnoliopsida</taxon>
        <taxon>Liliopsida</taxon>
        <taxon>Poales</taxon>
        <taxon>Poaceae</taxon>
        <taxon>PACMAD clade</taxon>
        <taxon>Arundinoideae</taxon>
        <taxon>Arundineae</taxon>
        <taxon>Arundo</taxon>
    </lineage>
</organism>
<dbReference type="AlphaFoldDB" id="A0A0A9AKY0"/>
<dbReference type="EMBL" id="GBRH01245536">
    <property type="protein sequence ID" value="JAD52359.1"/>
    <property type="molecule type" value="Transcribed_RNA"/>
</dbReference>
<evidence type="ECO:0000256" key="1">
    <source>
        <dbReference type="SAM" id="MobiDB-lite"/>
    </source>
</evidence>
<reference evidence="2" key="2">
    <citation type="journal article" date="2015" name="Data Brief">
        <title>Shoot transcriptome of the giant reed, Arundo donax.</title>
        <authorList>
            <person name="Barrero R.A."/>
            <person name="Guerrero F.D."/>
            <person name="Moolhuijzen P."/>
            <person name="Goolsby J.A."/>
            <person name="Tidwell J."/>
            <person name="Bellgard S.E."/>
            <person name="Bellgard M.I."/>
        </authorList>
    </citation>
    <scope>NUCLEOTIDE SEQUENCE</scope>
    <source>
        <tissue evidence="2">Shoot tissue taken approximately 20 cm above the soil surface</tissue>
    </source>
</reference>